<keyword evidence="2" id="KW-1185">Reference proteome</keyword>
<gene>
    <name evidence="1" type="ORF">N4264_18945</name>
</gene>
<dbReference type="RefSeq" id="WP_261693793.1">
    <property type="nucleotide sequence ID" value="NZ_CP104694.1"/>
</dbReference>
<evidence type="ECO:0000313" key="1">
    <source>
        <dbReference type="EMBL" id="UXI66813.1"/>
    </source>
</evidence>
<protein>
    <submittedName>
        <fullName evidence="1">Uncharacterized protein</fullName>
    </submittedName>
</protein>
<evidence type="ECO:0000313" key="2">
    <source>
        <dbReference type="Proteomes" id="UP001064632"/>
    </source>
</evidence>
<sequence length="133" mass="13319">MSALVHAAPVRWTLSDVRFNDEGTVSGSFVFDASTGSLSSWNVSVAGGNVAAFPALSYTSSNGSAALDTSLGNPLPTIVFYLTGSFRQLRVTPNVALTNAGGTVALNLETAFGGSGGGNASIATRSAGSCPEA</sequence>
<proteinExistence type="predicted"/>
<accession>A0ABY6B9R9</accession>
<dbReference type="Proteomes" id="UP001064632">
    <property type="component" value="Chromosome"/>
</dbReference>
<organism evidence="1 2">
    <name type="scientific">Tahibacter amnicola</name>
    <dbReference type="NCBI Taxonomy" id="2976241"/>
    <lineage>
        <taxon>Bacteria</taxon>
        <taxon>Pseudomonadati</taxon>
        <taxon>Pseudomonadota</taxon>
        <taxon>Gammaproteobacteria</taxon>
        <taxon>Lysobacterales</taxon>
        <taxon>Rhodanobacteraceae</taxon>
        <taxon>Tahibacter</taxon>
    </lineage>
</organism>
<name>A0ABY6B9R9_9GAMM</name>
<dbReference type="EMBL" id="CP104694">
    <property type="protein sequence ID" value="UXI66813.1"/>
    <property type="molecule type" value="Genomic_DNA"/>
</dbReference>
<reference evidence="1" key="1">
    <citation type="submission" date="2022-09" db="EMBL/GenBank/DDBJ databases">
        <title>Tahibacter sp. nov., isolated from a fresh water.</title>
        <authorList>
            <person name="Baek J.H."/>
            <person name="Lee J.K."/>
            <person name="Kim J.M."/>
            <person name="Jeon C.O."/>
        </authorList>
    </citation>
    <scope>NUCLEOTIDE SEQUENCE</scope>
    <source>
        <strain evidence="1">W38</strain>
    </source>
</reference>